<evidence type="ECO:0008006" key="3">
    <source>
        <dbReference type="Google" id="ProtNLM"/>
    </source>
</evidence>
<gene>
    <name evidence="1" type="ORF">NO263_06255</name>
</gene>
<organism evidence="1 2">
    <name type="scientific">Gluconacetobacter entanii</name>
    <dbReference type="NCBI Taxonomy" id="108528"/>
    <lineage>
        <taxon>Bacteria</taxon>
        <taxon>Pseudomonadati</taxon>
        <taxon>Pseudomonadota</taxon>
        <taxon>Alphaproteobacteria</taxon>
        <taxon>Acetobacterales</taxon>
        <taxon>Acetobacteraceae</taxon>
        <taxon>Gluconacetobacter</taxon>
    </lineage>
</organism>
<sequence>MNETQYDIQVFYKKIVESELRSIAEVDKDGHIFFNVPDDGQFYILFEKNDPSYFRMGAFSVISRKEFGLSLTALLEALNECNS</sequence>
<dbReference type="RefSeq" id="WP_171789798.1">
    <property type="nucleotide sequence ID" value="NZ_JABJWD010000010.1"/>
</dbReference>
<evidence type="ECO:0000313" key="2">
    <source>
        <dbReference type="Proteomes" id="UP001526337"/>
    </source>
</evidence>
<proteinExistence type="predicted"/>
<comment type="caution">
    <text evidence="1">The sequence shown here is derived from an EMBL/GenBank/DDBJ whole genome shotgun (WGS) entry which is preliminary data.</text>
</comment>
<reference evidence="1 2" key="1">
    <citation type="submission" date="2022-07" db="EMBL/GenBank/DDBJ databases">
        <title>Genome stability of Gluconacetobacter entanii AV429.</title>
        <authorList>
            <person name="Trcek J."/>
            <person name="Cepec E."/>
        </authorList>
    </citation>
    <scope>NUCLEOTIDE SEQUENCE [LARGE SCALE GENOMIC DNA]</scope>
    <source>
        <strain evidence="1 2">AV429_2022</strain>
    </source>
</reference>
<evidence type="ECO:0000313" key="1">
    <source>
        <dbReference type="EMBL" id="MCW4590179.1"/>
    </source>
</evidence>
<dbReference type="EMBL" id="JANGSQ010000095">
    <property type="protein sequence ID" value="MCW4590179.1"/>
    <property type="molecule type" value="Genomic_DNA"/>
</dbReference>
<keyword evidence="2" id="KW-1185">Reference proteome</keyword>
<name>A0ABT3K446_9PROT</name>
<accession>A0ABT3K446</accession>
<protein>
    <recommendedName>
        <fullName evidence="3">DUF3081 domain-containing protein</fullName>
    </recommendedName>
</protein>
<dbReference type="Proteomes" id="UP001526337">
    <property type="component" value="Unassembled WGS sequence"/>
</dbReference>